<organism evidence="1 2">
    <name type="scientific">Pluteus cervinus</name>
    <dbReference type="NCBI Taxonomy" id="181527"/>
    <lineage>
        <taxon>Eukaryota</taxon>
        <taxon>Fungi</taxon>
        <taxon>Dikarya</taxon>
        <taxon>Basidiomycota</taxon>
        <taxon>Agaricomycotina</taxon>
        <taxon>Agaricomycetes</taxon>
        <taxon>Agaricomycetidae</taxon>
        <taxon>Agaricales</taxon>
        <taxon>Pluteineae</taxon>
        <taxon>Pluteaceae</taxon>
        <taxon>Pluteus</taxon>
    </lineage>
</organism>
<sequence length="171" mass="19531">MARQLQLFIGESQADLIKETQREQNIMEKELTNPANVMHVEFSSRRPHDRSVPTTKERHHPFLSITSLALGQITFQFAGIPWVYKPAEWIKAQPASPATPAAPTQFTQPFLDALGRFEERILSSDEGYIRLFRRRAGLENDPSPDVPDTALQPNEFASYYSLLMAYRLLDV</sequence>
<feature type="non-terminal residue" evidence="1">
    <location>
        <position position="171"/>
    </location>
</feature>
<dbReference type="Proteomes" id="UP000308600">
    <property type="component" value="Unassembled WGS sequence"/>
</dbReference>
<gene>
    <name evidence="1" type="ORF">BDN72DRAFT_947342</name>
</gene>
<keyword evidence="2" id="KW-1185">Reference proteome</keyword>
<reference evidence="1 2" key="1">
    <citation type="journal article" date="2019" name="Nat. Ecol. Evol.">
        <title>Megaphylogeny resolves global patterns of mushroom evolution.</title>
        <authorList>
            <person name="Varga T."/>
            <person name="Krizsan K."/>
            <person name="Foldi C."/>
            <person name="Dima B."/>
            <person name="Sanchez-Garcia M."/>
            <person name="Sanchez-Ramirez S."/>
            <person name="Szollosi G.J."/>
            <person name="Szarkandi J.G."/>
            <person name="Papp V."/>
            <person name="Albert L."/>
            <person name="Andreopoulos W."/>
            <person name="Angelini C."/>
            <person name="Antonin V."/>
            <person name="Barry K.W."/>
            <person name="Bougher N.L."/>
            <person name="Buchanan P."/>
            <person name="Buyck B."/>
            <person name="Bense V."/>
            <person name="Catcheside P."/>
            <person name="Chovatia M."/>
            <person name="Cooper J."/>
            <person name="Damon W."/>
            <person name="Desjardin D."/>
            <person name="Finy P."/>
            <person name="Geml J."/>
            <person name="Haridas S."/>
            <person name="Hughes K."/>
            <person name="Justo A."/>
            <person name="Karasinski D."/>
            <person name="Kautmanova I."/>
            <person name="Kiss B."/>
            <person name="Kocsube S."/>
            <person name="Kotiranta H."/>
            <person name="LaButti K.M."/>
            <person name="Lechner B.E."/>
            <person name="Liimatainen K."/>
            <person name="Lipzen A."/>
            <person name="Lukacs Z."/>
            <person name="Mihaltcheva S."/>
            <person name="Morgado L.N."/>
            <person name="Niskanen T."/>
            <person name="Noordeloos M.E."/>
            <person name="Ohm R.A."/>
            <person name="Ortiz-Santana B."/>
            <person name="Ovrebo C."/>
            <person name="Racz N."/>
            <person name="Riley R."/>
            <person name="Savchenko A."/>
            <person name="Shiryaev A."/>
            <person name="Soop K."/>
            <person name="Spirin V."/>
            <person name="Szebenyi C."/>
            <person name="Tomsovsky M."/>
            <person name="Tulloss R.E."/>
            <person name="Uehling J."/>
            <person name="Grigoriev I.V."/>
            <person name="Vagvolgyi C."/>
            <person name="Papp T."/>
            <person name="Martin F.M."/>
            <person name="Miettinen O."/>
            <person name="Hibbett D.S."/>
            <person name="Nagy L.G."/>
        </authorList>
    </citation>
    <scope>NUCLEOTIDE SEQUENCE [LARGE SCALE GENOMIC DNA]</scope>
    <source>
        <strain evidence="1 2">NL-1719</strain>
    </source>
</reference>
<evidence type="ECO:0000313" key="1">
    <source>
        <dbReference type="EMBL" id="TFK59166.1"/>
    </source>
</evidence>
<evidence type="ECO:0000313" key="2">
    <source>
        <dbReference type="Proteomes" id="UP000308600"/>
    </source>
</evidence>
<proteinExistence type="predicted"/>
<name>A0ACD3A0G2_9AGAR</name>
<dbReference type="EMBL" id="ML209061">
    <property type="protein sequence ID" value="TFK59166.1"/>
    <property type="molecule type" value="Genomic_DNA"/>
</dbReference>
<accession>A0ACD3A0G2</accession>
<protein>
    <submittedName>
        <fullName evidence="1">Uncharacterized protein</fullName>
    </submittedName>
</protein>